<evidence type="ECO:0000256" key="6">
    <source>
        <dbReference type="ARBA" id="ARBA00022481"/>
    </source>
</evidence>
<dbReference type="InterPro" id="IPR009024">
    <property type="entry name" value="Me_CoM_Rdtase_Fd-like_fold"/>
</dbReference>
<dbReference type="InterPro" id="IPR016212">
    <property type="entry name" value="Me_CoM_Rdtase_asu"/>
</dbReference>
<dbReference type="SUPFAM" id="SSF48081">
    <property type="entry name" value="Methyl-coenzyme M reductase alpha and beta chain C-terminal domain"/>
    <property type="match status" value="1"/>
</dbReference>
<evidence type="ECO:0000256" key="4">
    <source>
        <dbReference type="ARBA" id="ARBA00011155"/>
    </source>
</evidence>
<sequence length="553" mass="60814">MNEKQSKRFIKALKNKFEEEPTDTKTHFYDLGGYKQSERKKEFQERAAQIAKERGTPSLNEDIGVPLGQRVLMPYQLSHTDTMVEPDDLHIINNAAMQQAWDDIQRTVIVGLDTAHQVMEKRLGVEVTPETINEYLEVFNHTQPGGAVVQEHMAECNPGVTGDAYVKVFTGNDELADEIDDNLLIDINENFPEDQAEQLKEAIGDSLWQAIRAPTIVTRVMDGATIRRWAAMQSSMAFISSYSLCAGEAAIADFAYASKHSKVINMASAMPRRRARGENEPGGIPFGYMGDIAQSFRTNPDDPSRATLETVALSAMIYDQLYLGGYMSGGVGFTQDGCCHYTDDILDDFVYYGKELVVDRFGEVGSAPVNLDVVSELATEVNDYALGCYEDFPSAMETHFGGSQRAAIGGIAAGVTVGLATGHSQAGLSGWFLSQNQHKERCGRLGFYGYDLQDQCGYPNSFSYRTDESSPLELRGPNYPNAALNTEHMPAYAGICAAAHVGCGDAWVVNPFIKVAFSDDGLCFDFADINGMFGRGGKREFIPEGERSGILFY</sequence>
<dbReference type="Proteomes" id="UP000195137">
    <property type="component" value="Unassembled WGS sequence"/>
</dbReference>
<gene>
    <name evidence="14" type="ORF">AMET1_1463</name>
</gene>
<comment type="pathway">
    <text evidence="2">One-carbon metabolism; methyl-coenzyme M reduction; methane from methyl-coenzyme M: step 1/1.</text>
</comment>
<organism evidence="14 15">
    <name type="scientific">Methanonatronarchaeum thermophilum</name>
    <dbReference type="NCBI Taxonomy" id="1927129"/>
    <lineage>
        <taxon>Archaea</taxon>
        <taxon>Methanobacteriati</taxon>
        <taxon>Methanobacteriota</taxon>
        <taxon>Methanonatronarchaeia</taxon>
        <taxon>Methanonatronarchaeales</taxon>
        <taxon>Methanonatronarchaeaceae</taxon>
        <taxon>Methanonatronarchaeum</taxon>
    </lineage>
</organism>
<dbReference type="InterPro" id="IPR009047">
    <property type="entry name" value="Me_CoM_Rdtase_asu_C"/>
</dbReference>
<dbReference type="InterPro" id="IPR015823">
    <property type="entry name" value="Me_CoM_Rdtase_asu_N_sub2"/>
</dbReference>
<comment type="caution">
    <text evidence="14">The sequence shown here is derived from an EMBL/GenBank/DDBJ whole genome shotgun (WGS) entry which is preliminary data.</text>
</comment>
<dbReference type="Pfam" id="PF02249">
    <property type="entry name" value="MCR_alpha"/>
    <property type="match status" value="1"/>
</dbReference>
<keyword evidence="10" id="KW-0484">Methanogenesis</keyword>
<accession>A0A1Y3GED3</accession>
<dbReference type="OrthoDB" id="52468at2157"/>
<feature type="domain" description="Methyl-coenzyme M reductase alpha subunit N-terminal" evidence="13">
    <location>
        <begin position="7"/>
        <end position="271"/>
    </location>
</feature>
<reference evidence="14 15" key="1">
    <citation type="submission" date="2016-12" db="EMBL/GenBank/DDBJ databases">
        <title>Discovery of methanogenic haloarchaea.</title>
        <authorList>
            <person name="Sorokin D.Y."/>
            <person name="Makarova K.S."/>
            <person name="Abbas B."/>
            <person name="Ferrer M."/>
            <person name="Golyshin P.N."/>
        </authorList>
    </citation>
    <scope>NUCLEOTIDE SEQUENCE [LARGE SCALE GENOMIC DNA]</scope>
    <source>
        <strain evidence="14">AMET1</strain>
    </source>
</reference>
<comment type="catalytic activity">
    <reaction evidence="11">
        <text>coenzyme B + methyl-coenzyme M = methane + coenzyme M-coenzyme B heterodisulfide</text>
        <dbReference type="Rhea" id="RHEA:12532"/>
        <dbReference type="ChEBI" id="CHEBI:16183"/>
        <dbReference type="ChEBI" id="CHEBI:58286"/>
        <dbReference type="ChEBI" id="CHEBI:58411"/>
        <dbReference type="ChEBI" id="CHEBI:58596"/>
        <dbReference type="EC" id="2.8.4.1"/>
    </reaction>
    <physiologicalReaction direction="left-to-right" evidence="11">
        <dbReference type="Rhea" id="RHEA:12533"/>
    </physiologicalReaction>
</comment>
<evidence type="ECO:0000259" key="13">
    <source>
        <dbReference type="Pfam" id="PF02745"/>
    </source>
</evidence>
<dbReference type="GO" id="GO:0050524">
    <property type="term" value="F:coenzyme-B sulfoethylthiotransferase activity"/>
    <property type="evidence" value="ECO:0007669"/>
    <property type="project" value="UniProtKB-EC"/>
</dbReference>
<dbReference type="NCBIfam" id="TIGR03256">
    <property type="entry name" value="met_CoM_red_alp"/>
    <property type="match status" value="1"/>
</dbReference>
<evidence type="ECO:0000256" key="11">
    <source>
        <dbReference type="ARBA" id="ARBA00047772"/>
    </source>
</evidence>
<evidence type="ECO:0000256" key="5">
    <source>
        <dbReference type="ARBA" id="ARBA00013271"/>
    </source>
</evidence>
<keyword evidence="8" id="KW-0808">Transferase</keyword>
<dbReference type="RefSeq" id="WP_086637809.1">
    <property type="nucleotide sequence ID" value="NZ_MRZU01000004.1"/>
</dbReference>
<dbReference type="AlphaFoldDB" id="A0A1Y3GED3"/>
<evidence type="ECO:0000256" key="8">
    <source>
        <dbReference type="ARBA" id="ARBA00022679"/>
    </source>
</evidence>
<dbReference type="GO" id="GO:0046872">
    <property type="term" value="F:metal ion binding"/>
    <property type="evidence" value="ECO:0007669"/>
    <property type="project" value="UniProtKB-KW"/>
</dbReference>
<evidence type="ECO:0000256" key="7">
    <source>
        <dbReference type="ARBA" id="ARBA00022596"/>
    </source>
</evidence>
<dbReference type="GO" id="GO:0015948">
    <property type="term" value="P:methanogenesis"/>
    <property type="evidence" value="ECO:0007669"/>
    <property type="project" value="UniProtKB-KW"/>
</dbReference>
<dbReference type="Gene3D" id="1.20.840.10">
    <property type="entry name" value="Methyl-coenzyme M reductase, alpha/beta subunit, C-terminal"/>
    <property type="match status" value="1"/>
</dbReference>
<dbReference type="InterPro" id="IPR015811">
    <property type="entry name" value="Me_CoM_Rdtase_asu_N_sub1"/>
</dbReference>
<name>A0A1Y3GED3_9EURY</name>
<evidence type="ECO:0000256" key="10">
    <source>
        <dbReference type="ARBA" id="ARBA00022994"/>
    </source>
</evidence>
<dbReference type="EMBL" id="MRZU01000004">
    <property type="protein sequence ID" value="OUJ18544.1"/>
    <property type="molecule type" value="Genomic_DNA"/>
</dbReference>
<dbReference type="InterPro" id="IPR008924">
    <property type="entry name" value="Me_CoM_Rdtase_asu/bsu_C"/>
</dbReference>
<dbReference type="Gene3D" id="3.90.390.10">
    <property type="entry name" value="Methyl-coenzyme M Reductase, Chain A, domain 1"/>
    <property type="match status" value="1"/>
</dbReference>
<protein>
    <recommendedName>
        <fullName evidence="5">coenzyme-B sulfoethylthiotransferase</fullName>
        <ecNumber evidence="5">2.8.4.1</ecNumber>
    </recommendedName>
</protein>
<evidence type="ECO:0000313" key="14">
    <source>
        <dbReference type="EMBL" id="OUJ18544.1"/>
    </source>
</evidence>
<comment type="cofactor">
    <cofactor evidence="1">
        <name>coenzyme F430</name>
        <dbReference type="ChEBI" id="CHEBI:60540"/>
    </cofactor>
</comment>
<comment type="similarity">
    <text evidence="3">Belongs to the methyl-coenzyme M reductase alpha subunit family.</text>
</comment>
<dbReference type="EC" id="2.8.4.1" evidence="5"/>
<comment type="subunit">
    <text evidence="4">MCR is a hexamer of two alpha, two beta, and two gamma chains, forming a dimer of heterotrimers.</text>
</comment>
<dbReference type="InterPro" id="IPR003183">
    <property type="entry name" value="Me_CoM_Rdtase_asu_N"/>
</dbReference>
<evidence type="ECO:0000313" key="15">
    <source>
        <dbReference type="Proteomes" id="UP000195137"/>
    </source>
</evidence>
<evidence type="ECO:0000259" key="12">
    <source>
        <dbReference type="Pfam" id="PF02249"/>
    </source>
</evidence>
<dbReference type="Pfam" id="PF02745">
    <property type="entry name" value="MCR_alpha_N"/>
    <property type="match status" value="1"/>
</dbReference>
<keyword evidence="15" id="KW-1185">Reference proteome</keyword>
<proteinExistence type="inferred from homology"/>
<keyword evidence="6" id="KW-0488">Methylation</keyword>
<keyword evidence="9" id="KW-0479">Metal-binding</keyword>
<feature type="domain" description="Methyl-coenzyme M reductase alpha subunit C-terminal" evidence="12">
    <location>
        <begin position="319"/>
        <end position="445"/>
    </location>
</feature>
<keyword evidence="7" id="KW-0533">Nickel</keyword>
<evidence type="ECO:0000256" key="9">
    <source>
        <dbReference type="ARBA" id="ARBA00022723"/>
    </source>
</evidence>
<evidence type="ECO:0000256" key="1">
    <source>
        <dbReference type="ARBA" id="ARBA00001952"/>
    </source>
</evidence>
<dbReference type="UniPathway" id="UPA00646">
    <property type="reaction ID" value="UER00699"/>
</dbReference>
<dbReference type="SUPFAM" id="SSF55088">
    <property type="entry name" value="Methyl-coenzyme M reductase subunits"/>
    <property type="match status" value="1"/>
</dbReference>
<dbReference type="Gene3D" id="3.30.70.470">
    <property type="match status" value="1"/>
</dbReference>
<evidence type="ECO:0000256" key="3">
    <source>
        <dbReference type="ARBA" id="ARBA00010434"/>
    </source>
</evidence>
<evidence type="ECO:0000256" key="2">
    <source>
        <dbReference type="ARBA" id="ARBA00005149"/>
    </source>
</evidence>